<name>A0A7R9ADA8_9CRUS</name>
<comment type="similarity">
    <text evidence="2">Belongs to the peptidase S1 family. CLIP subfamily.</text>
</comment>
<dbReference type="InterPro" id="IPR009003">
    <property type="entry name" value="Peptidase_S1_PA"/>
</dbReference>
<dbReference type="PANTHER" id="PTHR24252:SF7">
    <property type="entry name" value="HYALIN"/>
    <property type="match status" value="1"/>
</dbReference>
<dbReference type="GO" id="GO:0004252">
    <property type="term" value="F:serine-type endopeptidase activity"/>
    <property type="evidence" value="ECO:0007669"/>
    <property type="project" value="InterPro"/>
</dbReference>
<dbReference type="PRINTS" id="PR00722">
    <property type="entry name" value="CHYMOTRYPSIN"/>
</dbReference>
<dbReference type="EMBL" id="CAJPEV010004086">
    <property type="protein sequence ID" value="CAG0901147.1"/>
    <property type="molecule type" value="Genomic_DNA"/>
</dbReference>
<evidence type="ECO:0000256" key="1">
    <source>
        <dbReference type="ARBA" id="ARBA00023157"/>
    </source>
</evidence>
<dbReference type="InterPro" id="IPR001314">
    <property type="entry name" value="Peptidase_S1A"/>
</dbReference>
<sequence length="260" mass="27857">MLKLGQWWGPNDNESSDDNKDSADDDKDSADDDKDSADDDKGSNDNENSNSKLQNGWTYSVTLGDLDKSSSTESRSITINSTGMVHPDYQARTSNNDIALLRLHTPVNFHAYPNIRPICLSSSAQPVAGQDVVIAGWGTTSFGKPKIGGYVAEVMREAVVTVDNKTTCENAYNPLASTTGRNITGSMFCASAPGRDACQGDSGGPVMSRTQTGYFVEVGVVSWGFGCADRKFPGVYTRVANYVGNFIKDKTGDAKVCPPP</sequence>
<dbReference type="GO" id="GO:0006508">
    <property type="term" value="P:proteolysis"/>
    <property type="evidence" value="ECO:0007669"/>
    <property type="project" value="InterPro"/>
</dbReference>
<dbReference type="Proteomes" id="UP000677054">
    <property type="component" value="Unassembled WGS sequence"/>
</dbReference>
<keyword evidence="1" id="KW-1015">Disulfide bond</keyword>
<evidence type="ECO:0000313" key="5">
    <source>
        <dbReference type="EMBL" id="CAD7252074.1"/>
    </source>
</evidence>
<evidence type="ECO:0000256" key="2">
    <source>
        <dbReference type="ARBA" id="ARBA00024195"/>
    </source>
</evidence>
<dbReference type="PROSITE" id="PS00135">
    <property type="entry name" value="TRYPSIN_SER"/>
    <property type="match status" value="1"/>
</dbReference>
<dbReference type="OrthoDB" id="9425590at2759"/>
<dbReference type="InterPro" id="IPR033116">
    <property type="entry name" value="TRYPSIN_SER"/>
</dbReference>
<feature type="compositionally biased region" description="Polar residues" evidence="3">
    <location>
        <begin position="47"/>
        <end position="56"/>
    </location>
</feature>
<dbReference type="SMART" id="SM00020">
    <property type="entry name" value="Tryp_SPc"/>
    <property type="match status" value="1"/>
</dbReference>
<organism evidence="5">
    <name type="scientific">Darwinula stevensoni</name>
    <dbReference type="NCBI Taxonomy" id="69355"/>
    <lineage>
        <taxon>Eukaryota</taxon>
        <taxon>Metazoa</taxon>
        <taxon>Ecdysozoa</taxon>
        <taxon>Arthropoda</taxon>
        <taxon>Crustacea</taxon>
        <taxon>Oligostraca</taxon>
        <taxon>Ostracoda</taxon>
        <taxon>Podocopa</taxon>
        <taxon>Podocopida</taxon>
        <taxon>Darwinulocopina</taxon>
        <taxon>Darwinuloidea</taxon>
        <taxon>Darwinulidae</taxon>
        <taxon>Darwinula</taxon>
    </lineage>
</organism>
<accession>A0A7R9ADA8</accession>
<dbReference type="SUPFAM" id="SSF50494">
    <property type="entry name" value="Trypsin-like serine proteases"/>
    <property type="match status" value="1"/>
</dbReference>
<evidence type="ECO:0000259" key="4">
    <source>
        <dbReference type="PROSITE" id="PS50240"/>
    </source>
</evidence>
<dbReference type="InterPro" id="IPR043504">
    <property type="entry name" value="Peptidase_S1_PA_chymotrypsin"/>
</dbReference>
<keyword evidence="6" id="KW-1185">Reference proteome</keyword>
<protein>
    <recommendedName>
        <fullName evidence="4">Peptidase S1 domain-containing protein</fullName>
    </recommendedName>
</protein>
<dbReference type="Pfam" id="PF00089">
    <property type="entry name" value="Trypsin"/>
    <property type="match status" value="1"/>
</dbReference>
<dbReference type="Gene3D" id="2.40.10.10">
    <property type="entry name" value="Trypsin-like serine proteases"/>
    <property type="match status" value="1"/>
</dbReference>
<dbReference type="FunFam" id="2.40.10.10:FF:000002">
    <property type="entry name" value="Transmembrane protease serine"/>
    <property type="match status" value="1"/>
</dbReference>
<gene>
    <name evidence="5" type="ORF">DSTB1V02_LOCUS11835</name>
</gene>
<dbReference type="PANTHER" id="PTHR24252">
    <property type="entry name" value="ACROSIN-RELATED"/>
    <property type="match status" value="1"/>
</dbReference>
<feature type="compositionally biased region" description="Acidic residues" evidence="3">
    <location>
        <begin position="23"/>
        <end position="38"/>
    </location>
</feature>
<evidence type="ECO:0000313" key="6">
    <source>
        <dbReference type="Proteomes" id="UP000677054"/>
    </source>
</evidence>
<proteinExistence type="inferred from homology"/>
<evidence type="ECO:0000256" key="3">
    <source>
        <dbReference type="SAM" id="MobiDB-lite"/>
    </source>
</evidence>
<feature type="region of interest" description="Disordered" evidence="3">
    <location>
        <begin position="1"/>
        <end position="56"/>
    </location>
</feature>
<feature type="domain" description="Peptidase S1" evidence="4">
    <location>
        <begin position="59"/>
        <end position="252"/>
    </location>
</feature>
<dbReference type="EMBL" id="LR903603">
    <property type="protein sequence ID" value="CAD7252074.1"/>
    <property type="molecule type" value="Genomic_DNA"/>
</dbReference>
<dbReference type="PROSITE" id="PS50240">
    <property type="entry name" value="TRYPSIN_DOM"/>
    <property type="match status" value="1"/>
</dbReference>
<dbReference type="AlphaFoldDB" id="A0A7R9ADA8"/>
<dbReference type="InterPro" id="IPR001254">
    <property type="entry name" value="Trypsin_dom"/>
</dbReference>
<reference evidence="5" key="1">
    <citation type="submission" date="2020-11" db="EMBL/GenBank/DDBJ databases">
        <authorList>
            <person name="Tran Van P."/>
        </authorList>
    </citation>
    <scope>NUCLEOTIDE SEQUENCE</scope>
</reference>
<dbReference type="CDD" id="cd00190">
    <property type="entry name" value="Tryp_SPc"/>
    <property type="match status" value="1"/>
</dbReference>